<dbReference type="CDD" id="cd17040">
    <property type="entry name" value="Ubl_MoaD_like"/>
    <property type="match status" value="1"/>
</dbReference>
<dbReference type="SUPFAM" id="SSF54285">
    <property type="entry name" value="MoaD/ThiS"/>
    <property type="match status" value="1"/>
</dbReference>
<evidence type="ECO:0000313" key="1">
    <source>
        <dbReference type="EMBL" id="ADG90401.1"/>
    </source>
</evidence>
<keyword evidence="2" id="KW-1185">Reference proteome</keyword>
<dbReference type="InterPro" id="IPR016155">
    <property type="entry name" value="Mopterin_synth/thiamin_S_b"/>
</dbReference>
<reference evidence="1 2" key="1">
    <citation type="journal article" date="2010" name="Stand. Genomic Sci.">
        <title>Complete genome sequence of Thermosphaera aggregans type strain (M11TL).</title>
        <authorList>
            <person name="Spring S."/>
            <person name="Rachel R."/>
            <person name="Lapidus A."/>
            <person name="Davenport K."/>
            <person name="Tice H."/>
            <person name="Copeland A."/>
            <person name="Cheng J.F."/>
            <person name="Lucas S."/>
            <person name="Chen F."/>
            <person name="Nolan M."/>
            <person name="Bruce D."/>
            <person name="Goodwin L."/>
            <person name="Pitluck S."/>
            <person name="Ivanova N."/>
            <person name="Mavromatis K."/>
            <person name="Ovchinnikova G."/>
            <person name="Pati A."/>
            <person name="Chen A."/>
            <person name="Palaniappan K."/>
            <person name="Land M."/>
            <person name="Hauser L."/>
            <person name="Chang Y.J."/>
            <person name="Jeffries C.C."/>
            <person name="Brettin T."/>
            <person name="Detter J.C."/>
            <person name="Tapia R."/>
            <person name="Han C."/>
            <person name="Heimerl T."/>
            <person name="Weikl F."/>
            <person name="Brambilla E."/>
            <person name="Goker M."/>
            <person name="Bristow J."/>
            <person name="Eisen J.A."/>
            <person name="Markowitz V."/>
            <person name="Hugenholtz P."/>
            <person name="Kyrpides N.C."/>
            <person name="Klenk H.P."/>
        </authorList>
    </citation>
    <scope>NUCLEOTIDE SEQUENCE [LARGE SCALE GENOMIC DNA]</scope>
    <source>
        <strain evidence="2">DSM 11486 / M11TL</strain>
    </source>
</reference>
<dbReference type="Proteomes" id="UP000002376">
    <property type="component" value="Chromosome"/>
</dbReference>
<dbReference type="STRING" id="633148.Tagg_0121"/>
<organism evidence="1 2">
    <name type="scientific">Thermosphaera aggregans (strain DSM 11486 / M11TL)</name>
    <dbReference type="NCBI Taxonomy" id="633148"/>
    <lineage>
        <taxon>Archaea</taxon>
        <taxon>Thermoproteota</taxon>
        <taxon>Thermoprotei</taxon>
        <taxon>Desulfurococcales</taxon>
        <taxon>Desulfurococcaceae</taxon>
        <taxon>Thermosphaera</taxon>
    </lineage>
</organism>
<protein>
    <submittedName>
        <fullName evidence="1">ThiamineS protein</fullName>
    </submittedName>
</protein>
<reference evidence="2" key="2">
    <citation type="journal article" date="2010" name="Stand. Genomic Sci.">
        <title>Complete genome sequence of Thermosphaera aggregans type strain (M11TLT).</title>
        <authorList>
            <person name="Spring S."/>
            <person name="Rachel R."/>
            <person name="Lapidus A."/>
            <person name="Davenport K."/>
            <person name="Tice H."/>
            <person name="Copeland A."/>
            <person name="Cheng J.-F."/>
            <person name="Lucas S."/>
            <person name="Chen F."/>
            <person name="Nolan M."/>
            <person name="Bruce D."/>
            <person name="Goodwin L."/>
            <person name="Pitluck S."/>
            <person name="Ivanova N."/>
            <person name="Mavromatis K."/>
            <person name="Ovchinnikova G."/>
            <person name="Pati A."/>
            <person name="Chen A."/>
            <person name="Palaniappan K."/>
            <person name="Land M."/>
            <person name="Hauser L."/>
            <person name="Chang Y.-J."/>
            <person name="Jeffries C.C."/>
            <person name="Brettin T."/>
            <person name="Detter J.C."/>
            <person name="Tapia R."/>
            <person name="Han C."/>
            <person name="Heimerl T."/>
            <person name="Weikl F."/>
            <person name="Brambilla E."/>
            <person name="Goker M."/>
            <person name="Bristow J."/>
            <person name="Eisen J.A."/>
            <person name="Markowitz V."/>
            <person name="Hugenholtz P."/>
            <person name="Kyrpides N.C."/>
            <person name="Klenk H.-P."/>
        </authorList>
    </citation>
    <scope>NUCLEOTIDE SEQUENCE [LARGE SCALE GENOMIC DNA]</scope>
    <source>
        <strain evidence="2">DSM 11486 / M11TL</strain>
    </source>
</reference>
<reference key="3">
    <citation type="submission" date="2010-02" db="EMBL/GenBank/DDBJ databases">
        <title>Complete genome sequence of Thermosphaera aggregans type strain (M11TL).</title>
        <authorList>
            <consortium name="US DOE Joint Genome Institute (JGI-PGF)"/>
            <person name="Spring S."/>
            <person name="Lapidus A."/>
            <person name="Munk C."/>
            <person name="Schroeder M."/>
            <person name="Glavina Del Rio T."/>
            <person name="Tice H."/>
            <person name="Copeland A."/>
            <person name="Cheng J.-F."/>
            <person name="Lucas S."/>
            <person name="Chen F."/>
            <person name="Nolan M."/>
            <person name="Bruce D."/>
            <person name="Goodwin L."/>
            <person name="Pitluck S."/>
            <person name="Ivanova N."/>
            <person name="Mavromatis K."/>
            <person name="Ovchinnikova G."/>
            <person name="Pati A."/>
            <person name="Chen A."/>
            <person name="Palaniappan K."/>
            <person name="Land M."/>
            <person name="Hauser L."/>
            <person name="Chang Y.-J."/>
            <person name="Jeffries C.C."/>
            <person name="Brettin T."/>
            <person name="Detter J.C."/>
            <person name="Tapia R."/>
            <person name="Han C."/>
            <person name="Chain P."/>
            <person name="Heimerl T."/>
            <person name="Weik F."/>
            <person name="Goker M."/>
            <person name="Rachel R."/>
            <person name="Bristow J."/>
            <person name="Eisen J.A."/>
            <person name="Markowitz V."/>
            <person name="Hugenholtz P."/>
            <person name="Kyrpides N.C."/>
            <person name="Klenk H.-P."/>
        </authorList>
    </citation>
    <scope>NUCLEOTIDE SEQUENCE</scope>
    <source>
        <strain>DSM 11486</strain>
    </source>
</reference>
<dbReference type="InterPro" id="IPR003749">
    <property type="entry name" value="ThiS/MoaD-like"/>
</dbReference>
<accession>D5TZV1</accession>
<dbReference type="eggNOG" id="arCOG00536">
    <property type="taxonomic scope" value="Archaea"/>
</dbReference>
<dbReference type="AlphaFoldDB" id="D5TZV1"/>
<dbReference type="GeneID" id="9165132"/>
<dbReference type="InterPro" id="IPR012675">
    <property type="entry name" value="Beta-grasp_dom_sf"/>
</dbReference>
<dbReference type="Pfam" id="PF02597">
    <property type="entry name" value="ThiS"/>
    <property type="match status" value="1"/>
</dbReference>
<dbReference type="RefSeq" id="WP_013128994.1">
    <property type="nucleotide sequence ID" value="NC_014160.1"/>
</dbReference>
<dbReference type="HOGENOM" id="CLU_2327381_0_0_2"/>
<dbReference type="OrthoDB" id="377042at2157"/>
<proteinExistence type="predicted"/>
<dbReference type="Gene3D" id="3.10.20.30">
    <property type="match status" value="1"/>
</dbReference>
<gene>
    <name evidence="1" type="ordered locus">Tagg_0121</name>
</gene>
<sequence length="98" mass="10815">MLSKNYIRVKVRYLAPLIQSMVGVESEDIVLETGAKLGNLLEELARTHNGELGKWLFSENGKLNQGILIMVNGSIAHDLDMDLSDMDEIVLTIPFDGG</sequence>
<dbReference type="KEGG" id="tag:Tagg_0121"/>
<dbReference type="EMBL" id="CP001939">
    <property type="protein sequence ID" value="ADG90401.1"/>
    <property type="molecule type" value="Genomic_DNA"/>
</dbReference>
<evidence type="ECO:0000313" key="2">
    <source>
        <dbReference type="Proteomes" id="UP000002376"/>
    </source>
</evidence>
<name>D5TZV1_THEAM</name>